<dbReference type="InterPro" id="IPR020846">
    <property type="entry name" value="MFS_dom"/>
</dbReference>
<evidence type="ECO:0000256" key="2">
    <source>
        <dbReference type="ARBA" id="ARBA00022692"/>
    </source>
</evidence>
<feature type="transmembrane region" description="Helical" evidence="5">
    <location>
        <begin position="367"/>
        <end position="386"/>
    </location>
</feature>
<dbReference type="Proteomes" id="UP000292373">
    <property type="component" value="Unassembled WGS sequence"/>
</dbReference>
<evidence type="ECO:0000256" key="1">
    <source>
        <dbReference type="ARBA" id="ARBA00004651"/>
    </source>
</evidence>
<feature type="transmembrane region" description="Helical" evidence="5">
    <location>
        <begin position="277"/>
        <end position="294"/>
    </location>
</feature>
<organism evidence="7 8">
    <name type="scientific">Propioniciclava sinopodophylli</name>
    <dbReference type="NCBI Taxonomy" id="1837344"/>
    <lineage>
        <taxon>Bacteria</taxon>
        <taxon>Bacillati</taxon>
        <taxon>Actinomycetota</taxon>
        <taxon>Actinomycetes</taxon>
        <taxon>Propionibacteriales</taxon>
        <taxon>Propionibacteriaceae</taxon>
        <taxon>Propioniciclava</taxon>
    </lineage>
</organism>
<dbReference type="Pfam" id="PF07690">
    <property type="entry name" value="MFS_1"/>
    <property type="match status" value="1"/>
</dbReference>
<dbReference type="PANTHER" id="PTHR23508:SF10">
    <property type="entry name" value="CARBOXYLIC ACID TRANSPORTER PROTEIN HOMOLOG"/>
    <property type="match status" value="1"/>
</dbReference>
<reference evidence="7 8" key="1">
    <citation type="submission" date="2019-01" db="EMBL/GenBank/DDBJ databases">
        <title>Lactibacter flavus gen. nov., sp. nov., a novel bacterium of the family Propionibacteriaceae isolated from raw milk and dairy products.</title>
        <authorList>
            <person name="Huptas C."/>
            <person name="Wenning M."/>
            <person name="Breitenwieser F."/>
            <person name="Doll E."/>
            <person name="Von Neubeck M."/>
            <person name="Busse H.-J."/>
            <person name="Scherer S."/>
        </authorList>
    </citation>
    <scope>NUCLEOTIDE SEQUENCE [LARGE SCALE GENOMIC DNA]</scope>
    <source>
        <strain evidence="7 8">KCTC 33808</strain>
    </source>
</reference>
<proteinExistence type="predicted"/>
<keyword evidence="3 5" id="KW-1133">Transmembrane helix</keyword>
<dbReference type="Gene3D" id="1.20.1250.20">
    <property type="entry name" value="MFS general substrate transporter like domains"/>
    <property type="match status" value="2"/>
</dbReference>
<feature type="transmembrane region" description="Helical" evidence="5">
    <location>
        <begin position="300"/>
        <end position="324"/>
    </location>
</feature>
<gene>
    <name evidence="7" type="ORF">ET989_14245</name>
</gene>
<dbReference type="AlphaFoldDB" id="A0A4Q9KAL3"/>
<evidence type="ECO:0000256" key="5">
    <source>
        <dbReference type="SAM" id="Phobius"/>
    </source>
</evidence>
<dbReference type="EMBL" id="SDMQ01000022">
    <property type="protein sequence ID" value="TBT82523.1"/>
    <property type="molecule type" value="Genomic_DNA"/>
</dbReference>
<evidence type="ECO:0000256" key="4">
    <source>
        <dbReference type="ARBA" id="ARBA00023136"/>
    </source>
</evidence>
<feature type="domain" description="Major facilitator superfamily (MFS) profile" evidence="6">
    <location>
        <begin position="10"/>
        <end position="391"/>
    </location>
</feature>
<comment type="subcellular location">
    <subcellularLocation>
        <location evidence="1">Cell membrane</location>
        <topology evidence="1">Multi-pass membrane protein</topology>
    </subcellularLocation>
</comment>
<dbReference type="PANTHER" id="PTHR23508">
    <property type="entry name" value="CARBOXYLIC ACID TRANSPORTER PROTEIN HOMOLOG"/>
    <property type="match status" value="1"/>
</dbReference>
<dbReference type="InterPro" id="IPR005829">
    <property type="entry name" value="Sugar_transporter_CS"/>
</dbReference>
<keyword evidence="2 5" id="KW-0812">Transmembrane</keyword>
<feature type="transmembrane region" description="Helical" evidence="5">
    <location>
        <begin position="164"/>
        <end position="184"/>
    </location>
</feature>
<dbReference type="RefSeq" id="WP_131170140.1">
    <property type="nucleotide sequence ID" value="NZ_SDMQ01000022.1"/>
</dbReference>
<feature type="transmembrane region" description="Helical" evidence="5">
    <location>
        <begin position="137"/>
        <end position="158"/>
    </location>
</feature>
<dbReference type="SUPFAM" id="SSF103473">
    <property type="entry name" value="MFS general substrate transporter"/>
    <property type="match status" value="1"/>
</dbReference>
<feature type="transmembrane region" description="Helical" evidence="5">
    <location>
        <begin position="73"/>
        <end position="92"/>
    </location>
</feature>
<keyword evidence="4 5" id="KW-0472">Membrane</keyword>
<comment type="caution">
    <text evidence="7">The sequence shown here is derived from an EMBL/GenBank/DDBJ whole genome shotgun (WGS) entry which is preliminary data.</text>
</comment>
<dbReference type="InterPro" id="IPR036259">
    <property type="entry name" value="MFS_trans_sf"/>
</dbReference>
<dbReference type="GO" id="GO:0046943">
    <property type="term" value="F:carboxylic acid transmembrane transporter activity"/>
    <property type="evidence" value="ECO:0007669"/>
    <property type="project" value="TreeGrafter"/>
</dbReference>
<feature type="transmembrane region" description="Helical" evidence="5">
    <location>
        <begin position="336"/>
        <end position="355"/>
    </location>
</feature>
<keyword evidence="8" id="KW-1185">Reference proteome</keyword>
<feature type="transmembrane region" description="Helical" evidence="5">
    <location>
        <begin position="239"/>
        <end position="265"/>
    </location>
</feature>
<dbReference type="CDD" id="cd17365">
    <property type="entry name" value="MFS_PcaK_like"/>
    <property type="match status" value="1"/>
</dbReference>
<dbReference type="PROSITE" id="PS50850">
    <property type="entry name" value="MFS"/>
    <property type="match status" value="1"/>
</dbReference>
<evidence type="ECO:0000256" key="3">
    <source>
        <dbReference type="ARBA" id="ARBA00022989"/>
    </source>
</evidence>
<feature type="transmembrane region" description="Helical" evidence="5">
    <location>
        <begin position="213"/>
        <end position="233"/>
    </location>
</feature>
<name>A0A4Q9KAL3_9ACTN</name>
<dbReference type="GO" id="GO:0005886">
    <property type="term" value="C:plasma membrane"/>
    <property type="evidence" value="ECO:0007669"/>
    <property type="project" value="UniProtKB-SubCell"/>
</dbReference>
<evidence type="ECO:0000313" key="8">
    <source>
        <dbReference type="Proteomes" id="UP000292373"/>
    </source>
</evidence>
<dbReference type="OrthoDB" id="63984at2"/>
<dbReference type="InterPro" id="IPR011701">
    <property type="entry name" value="MFS"/>
</dbReference>
<feature type="transmembrane region" description="Helical" evidence="5">
    <location>
        <begin position="39"/>
        <end position="61"/>
    </location>
</feature>
<feature type="transmembrane region" description="Helical" evidence="5">
    <location>
        <begin position="104"/>
        <end position="125"/>
    </location>
</feature>
<evidence type="ECO:0000259" key="6">
    <source>
        <dbReference type="PROSITE" id="PS50850"/>
    </source>
</evidence>
<evidence type="ECO:0000313" key="7">
    <source>
        <dbReference type="EMBL" id="TBT82523.1"/>
    </source>
</evidence>
<protein>
    <submittedName>
        <fullName evidence="7">MFS transporter</fullName>
    </submittedName>
</protein>
<sequence length="395" mass="40978">MTTRRGPVLAAVLSWWTVALEGFDLVTFGAIIPTLLETGYLGMGVAETTFIATVSLLGVGIGASGIGPVADLLGRRVGLIGSVALFTVFTLLQPLSPSAAVFAGLRFVAGLGLGACMPVALATMAEVTPPRHRARSATITMTGYHVGAVATSLATLAVLPHWQWLFWIGGALGLVLLPLLWLALPESRPAGARSVPRVPLSALVRAPYLRPGIGLWVGSFMGLLLVYGLLTWLPQIMRAAGYSLASSLGMLLIMNVGAVVGLLLAGWVADARGIKPATLVWYVVAAVFLALLSVPMTNTLLLNAVVFVAGVFVFSAQVLIYALAAHLHPRDVRATALGLTAGIGRLGAILGPLLTGSLVSAGLGHPWGFYVFALVALLAVAAIALVPRNPPVIEN</sequence>
<accession>A0A4Q9KAL3</accession>
<dbReference type="PROSITE" id="PS00216">
    <property type="entry name" value="SUGAR_TRANSPORT_1"/>
    <property type="match status" value="1"/>
</dbReference>